<keyword evidence="3" id="KW-1185">Reference proteome</keyword>
<accession>A0A4S4D2Q6</accession>
<evidence type="ECO:0000313" key="3">
    <source>
        <dbReference type="Proteomes" id="UP000306102"/>
    </source>
</evidence>
<protein>
    <submittedName>
        <fullName evidence="2">Uncharacterized protein</fullName>
    </submittedName>
</protein>
<evidence type="ECO:0000256" key="1">
    <source>
        <dbReference type="SAM" id="MobiDB-lite"/>
    </source>
</evidence>
<feature type="region of interest" description="Disordered" evidence="1">
    <location>
        <begin position="1"/>
        <end position="26"/>
    </location>
</feature>
<feature type="compositionally biased region" description="Basic and acidic residues" evidence="1">
    <location>
        <begin position="64"/>
        <end position="75"/>
    </location>
</feature>
<feature type="region of interest" description="Disordered" evidence="1">
    <location>
        <begin position="46"/>
        <end position="75"/>
    </location>
</feature>
<dbReference type="AlphaFoldDB" id="A0A4S4D2Q6"/>
<gene>
    <name evidence="2" type="ORF">TEA_023209</name>
</gene>
<comment type="caution">
    <text evidence="2">The sequence shown here is derived from an EMBL/GenBank/DDBJ whole genome shotgun (WGS) entry which is preliminary data.</text>
</comment>
<name>A0A4S4D2Q6_CAMSN</name>
<reference evidence="2 3" key="1">
    <citation type="journal article" date="2018" name="Proc. Natl. Acad. Sci. U.S.A.">
        <title>Draft genome sequence of Camellia sinensis var. sinensis provides insights into the evolution of the tea genome and tea quality.</title>
        <authorList>
            <person name="Wei C."/>
            <person name="Yang H."/>
            <person name="Wang S."/>
            <person name="Zhao J."/>
            <person name="Liu C."/>
            <person name="Gao L."/>
            <person name="Xia E."/>
            <person name="Lu Y."/>
            <person name="Tai Y."/>
            <person name="She G."/>
            <person name="Sun J."/>
            <person name="Cao H."/>
            <person name="Tong W."/>
            <person name="Gao Q."/>
            <person name="Li Y."/>
            <person name="Deng W."/>
            <person name="Jiang X."/>
            <person name="Wang W."/>
            <person name="Chen Q."/>
            <person name="Zhang S."/>
            <person name="Li H."/>
            <person name="Wu J."/>
            <person name="Wang P."/>
            <person name="Li P."/>
            <person name="Shi C."/>
            <person name="Zheng F."/>
            <person name="Jian J."/>
            <person name="Huang B."/>
            <person name="Shan D."/>
            <person name="Shi M."/>
            <person name="Fang C."/>
            <person name="Yue Y."/>
            <person name="Li F."/>
            <person name="Li D."/>
            <person name="Wei S."/>
            <person name="Han B."/>
            <person name="Jiang C."/>
            <person name="Yin Y."/>
            <person name="Xia T."/>
            <person name="Zhang Z."/>
            <person name="Bennetzen J.L."/>
            <person name="Zhao S."/>
            <person name="Wan X."/>
        </authorList>
    </citation>
    <scope>NUCLEOTIDE SEQUENCE [LARGE SCALE GENOMIC DNA]</scope>
    <source>
        <strain evidence="3">cv. Shuchazao</strain>
        <tissue evidence="2">Leaf</tissue>
    </source>
</reference>
<dbReference type="EMBL" id="SDRB02012840">
    <property type="protein sequence ID" value="THF96554.1"/>
    <property type="molecule type" value="Genomic_DNA"/>
</dbReference>
<organism evidence="2 3">
    <name type="scientific">Camellia sinensis var. sinensis</name>
    <name type="common">China tea</name>
    <dbReference type="NCBI Taxonomy" id="542762"/>
    <lineage>
        <taxon>Eukaryota</taxon>
        <taxon>Viridiplantae</taxon>
        <taxon>Streptophyta</taxon>
        <taxon>Embryophyta</taxon>
        <taxon>Tracheophyta</taxon>
        <taxon>Spermatophyta</taxon>
        <taxon>Magnoliopsida</taxon>
        <taxon>eudicotyledons</taxon>
        <taxon>Gunneridae</taxon>
        <taxon>Pentapetalae</taxon>
        <taxon>asterids</taxon>
        <taxon>Ericales</taxon>
        <taxon>Theaceae</taxon>
        <taxon>Camellia</taxon>
    </lineage>
</organism>
<evidence type="ECO:0000313" key="2">
    <source>
        <dbReference type="EMBL" id="THF96554.1"/>
    </source>
</evidence>
<proteinExistence type="predicted"/>
<dbReference type="Proteomes" id="UP000306102">
    <property type="component" value="Unassembled WGS sequence"/>
</dbReference>
<sequence>MGACASVPKSMKGEVGEAPPLEPPKEETTAVVAEANAANKVVTVEGEENKGEGQSLGFLLNESEEVKESPKTEKISKTKIAPPKIVRTEEEESEALPISDVVAKVPVENAYATPVAHATRDDNDTKAKN</sequence>